<keyword evidence="5" id="KW-0997">Cell inner membrane</keyword>
<sequence length="377" mass="40934">MAHPPNRRRHGLIIAVLTLSAIIALAAWRLTPGKHPEYITATVTRGDLEVTVLANGVLQPIRQVEVGAQVNGQLKSLKVKLGDKVKQGQLLAQIDPVLLENALRQANAAVASGKAQRDAKRSRLRQARLNWQRQRELQSQEAASRQDLEIAEADLRSLEAELIALDADIAQLSIKAESARIDLGYTRIVAPMDGEVVALSTLEGQTVVASYQVPTILKLANLDAMTVKAQVSEADVIRIADRQAVYFTIMGEPDRRYHASLQSIQPSPEKINNAVFFNALFDVPNPGHKLRIDMTAQVAIMLGEARDTLLVPLAALGPRGQDGSMEVRVLRPDQRVETVKVRTGLSNNAHAQVLSGLAQGDRVITGDAAAVNAETRS</sequence>
<dbReference type="EMBL" id="CP062804">
    <property type="protein sequence ID" value="QOT79260.1"/>
    <property type="molecule type" value="Genomic_DNA"/>
</dbReference>
<evidence type="ECO:0000256" key="5">
    <source>
        <dbReference type="ARBA" id="ARBA00022519"/>
    </source>
</evidence>
<feature type="domain" description="Multidrug resistance protein MdtA-like alpha-helical hairpin" evidence="8">
    <location>
        <begin position="111"/>
        <end position="186"/>
    </location>
</feature>
<feature type="domain" description="Multidrug resistance protein MdtA-like barrel-sandwich hybrid" evidence="9">
    <location>
        <begin position="62"/>
        <end position="217"/>
    </location>
</feature>
<keyword evidence="6" id="KW-0175">Coiled coil</keyword>
<dbReference type="InterPro" id="IPR006143">
    <property type="entry name" value="RND_pump_MFP"/>
</dbReference>
<keyword evidence="3" id="KW-0813">Transport</keyword>
<feature type="domain" description="Multidrug resistance protein MdtA-like beta-barrel" evidence="10">
    <location>
        <begin position="225"/>
        <end position="303"/>
    </location>
</feature>
<dbReference type="SUPFAM" id="SSF111369">
    <property type="entry name" value="HlyD-like secretion proteins"/>
    <property type="match status" value="1"/>
</dbReference>
<evidence type="ECO:0000256" key="4">
    <source>
        <dbReference type="ARBA" id="ARBA00022475"/>
    </source>
</evidence>
<dbReference type="InterPro" id="IPR058625">
    <property type="entry name" value="MdtA-like_BSH"/>
</dbReference>
<dbReference type="GO" id="GO:1990195">
    <property type="term" value="C:macrolide transmembrane transporter complex"/>
    <property type="evidence" value="ECO:0007669"/>
    <property type="project" value="InterPro"/>
</dbReference>
<evidence type="ECO:0000259" key="10">
    <source>
        <dbReference type="Pfam" id="PF25944"/>
    </source>
</evidence>
<dbReference type="RefSeq" id="WP_150986091.1">
    <property type="nucleotide sequence ID" value="NZ_CP062804.1"/>
</dbReference>
<gene>
    <name evidence="12" type="primary">macA</name>
    <name evidence="12" type="ORF">F7R26_031435</name>
</gene>
<keyword evidence="7" id="KW-0472">Membrane</keyword>
<dbReference type="PANTHER" id="PTHR30469">
    <property type="entry name" value="MULTIDRUG RESISTANCE PROTEIN MDTA"/>
    <property type="match status" value="1"/>
</dbReference>
<dbReference type="Pfam" id="PF25967">
    <property type="entry name" value="RND-MFP_C"/>
    <property type="match status" value="1"/>
</dbReference>
<evidence type="ECO:0000256" key="2">
    <source>
        <dbReference type="ARBA" id="ARBA00009477"/>
    </source>
</evidence>
<dbReference type="InterPro" id="IPR058626">
    <property type="entry name" value="MdtA-like_b-barrel"/>
</dbReference>
<dbReference type="Gene3D" id="2.40.50.100">
    <property type="match status" value="1"/>
</dbReference>
<evidence type="ECO:0000259" key="9">
    <source>
        <dbReference type="Pfam" id="PF25917"/>
    </source>
</evidence>
<evidence type="ECO:0000259" key="8">
    <source>
        <dbReference type="Pfam" id="PF25876"/>
    </source>
</evidence>
<evidence type="ECO:0000256" key="3">
    <source>
        <dbReference type="ARBA" id="ARBA00022448"/>
    </source>
</evidence>
<dbReference type="GO" id="GO:1990961">
    <property type="term" value="P:xenobiotic detoxification by transmembrane export across the plasma membrane"/>
    <property type="evidence" value="ECO:0007669"/>
    <property type="project" value="InterPro"/>
</dbReference>
<dbReference type="Pfam" id="PF25944">
    <property type="entry name" value="Beta-barrel_RND"/>
    <property type="match status" value="1"/>
</dbReference>
<dbReference type="NCBIfam" id="NF008606">
    <property type="entry name" value="PRK11578.1"/>
    <property type="match status" value="1"/>
</dbReference>
<dbReference type="GO" id="GO:0015562">
    <property type="term" value="F:efflux transmembrane transporter activity"/>
    <property type="evidence" value="ECO:0007669"/>
    <property type="project" value="TreeGrafter"/>
</dbReference>
<dbReference type="InterPro" id="IPR058627">
    <property type="entry name" value="MdtA-like_C"/>
</dbReference>
<dbReference type="InterPro" id="IPR030190">
    <property type="entry name" value="MacA_alpha-hairpin_sf"/>
</dbReference>
<dbReference type="Gene3D" id="2.40.420.20">
    <property type="match status" value="1"/>
</dbReference>
<proteinExistence type="inferred from homology"/>
<reference evidence="12 13" key="1">
    <citation type="submission" date="2020-10" db="EMBL/GenBank/DDBJ databases">
        <title>Complete genome sequence of Cupriavidus basilensis CCUG 49340T.</title>
        <authorList>
            <person name="Salva-Serra F."/>
            <person name="Donoso R.A."/>
            <person name="Cho K.H."/>
            <person name="Yoo J.A."/>
            <person name="Lee K."/>
            <person name="Yoon S.-H."/>
            <person name="Perez-Pantoja D."/>
            <person name="Moore E.R.B."/>
        </authorList>
    </citation>
    <scope>NUCLEOTIDE SEQUENCE [LARGE SCALE GENOMIC DNA]</scope>
    <source>
        <strain evidence="13">CCUG 49340</strain>
    </source>
</reference>
<comment type="similarity">
    <text evidence="2">Belongs to the membrane fusion protein (MFP) (TC 8.A.1) family.</text>
</comment>
<name>A0A643FYY0_9BURK</name>
<organism evidence="12 13">
    <name type="scientific">Cupriavidus basilensis</name>
    <dbReference type="NCBI Taxonomy" id="68895"/>
    <lineage>
        <taxon>Bacteria</taxon>
        <taxon>Pseudomonadati</taxon>
        <taxon>Pseudomonadota</taxon>
        <taxon>Betaproteobacteria</taxon>
        <taxon>Burkholderiales</taxon>
        <taxon>Burkholderiaceae</taxon>
        <taxon>Cupriavidus</taxon>
    </lineage>
</organism>
<dbReference type="Pfam" id="PF25917">
    <property type="entry name" value="BSH_RND"/>
    <property type="match status" value="1"/>
</dbReference>
<dbReference type="GeneID" id="98405478"/>
<dbReference type="GO" id="GO:0019898">
    <property type="term" value="C:extrinsic component of membrane"/>
    <property type="evidence" value="ECO:0007669"/>
    <property type="project" value="InterPro"/>
</dbReference>
<accession>A0A643FYY0</accession>
<dbReference type="AlphaFoldDB" id="A0A643FYY0"/>
<evidence type="ECO:0000256" key="1">
    <source>
        <dbReference type="ARBA" id="ARBA00004236"/>
    </source>
</evidence>
<dbReference type="Gene3D" id="6.10.140.1990">
    <property type="match status" value="1"/>
</dbReference>
<evidence type="ECO:0000259" key="11">
    <source>
        <dbReference type="Pfam" id="PF25967"/>
    </source>
</evidence>
<dbReference type="InterPro" id="IPR058623">
    <property type="entry name" value="MacA"/>
</dbReference>
<dbReference type="Pfam" id="PF25876">
    <property type="entry name" value="HH_MFP_RND"/>
    <property type="match status" value="1"/>
</dbReference>
<evidence type="ECO:0000313" key="12">
    <source>
        <dbReference type="EMBL" id="QOT79260.1"/>
    </source>
</evidence>
<keyword evidence="4" id="KW-1003">Cell membrane</keyword>
<evidence type="ECO:0000256" key="6">
    <source>
        <dbReference type="ARBA" id="ARBA00023054"/>
    </source>
</evidence>
<evidence type="ECO:0000313" key="13">
    <source>
        <dbReference type="Proteomes" id="UP000397656"/>
    </source>
</evidence>
<dbReference type="GO" id="GO:0030313">
    <property type="term" value="C:cell envelope"/>
    <property type="evidence" value="ECO:0007669"/>
    <property type="project" value="UniProtKB-SubCell"/>
</dbReference>
<dbReference type="GO" id="GO:1990281">
    <property type="term" value="C:efflux pump complex"/>
    <property type="evidence" value="ECO:0007669"/>
    <property type="project" value="TreeGrafter"/>
</dbReference>
<dbReference type="PANTHER" id="PTHR30469:SF33">
    <property type="entry name" value="SLR1207 PROTEIN"/>
    <property type="match status" value="1"/>
</dbReference>
<dbReference type="Gene3D" id="2.40.30.170">
    <property type="match status" value="1"/>
</dbReference>
<dbReference type="NCBIfam" id="TIGR01730">
    <property type="entry name" value="RND_mfp"/>
    <property type="match status" value="1"/>
</dbReference>
<protein>
    <submittedName>
        <fullName evidence="12">Macrolide transporter subunit MacA</fullName>
    </submittedName>
</protein>
<feature type="domain" description="Multidrug resistance protein MdtA-like C-terminal permuted SH3" evidence="11">
    <location>
        <begin position="308"/>
        <end position="367"/>
    </location>
</feature>
<evidence type="ECO:0000256" key="7">
    <source>
        <dbReference type="ARBA" id="ARBA00023136"/>
    </source>
</evidence>
<dbReference type="InterPro" id="IPR058624">
    <property type="entry name" value="MdtA-like_HH"/>
</dbReference>
<dbReference type="Proteomes" id="UP000397656">
    <property type="component" value="Chromosome 2"/>
</dbReference>
<comment type="subcellular location">
    <subcellularLocation>
        <location evidence="1">Cell membrane</location>
    </subcellularLocation>
</comment>